<protein>
    <submittedName>
        <fullName evidence="3">DUF535 domain-containing protein</fullName>
    </submittedName>
</protein>
<evidence type="ECO:0000256" key="1">
    <source>
        <dbReference type="SAM" id="Phobius"/>
    </source>
</evidence>
<keyword evidence="1" id="KW-0812">Transmembrane</keyword>
<sequence>MLEKKQNQFNKHLIGSEATFMSIVTTLPIISAAIEGWLYAAVAFADEKKSYRRKQQLKSFFGALTNPCFTSKWYQILKSPDFFFITEHRRRIYLKPYRVYMSTNWTKKQKVKVICDTYRFIMGKGETLKQVINGNKTLEIAHFKLTDTIEASLILGYDERFRKEGELVFSFECSQLGGRIVAAALSFEEVAFEQWVCRIGCIQGIKQNRENSSKTAQKLLNGLRPKSLIIFAIQEFSRQLGCMNVYGAGDSIHAYRRKHAIHLPSLHTIRFDYDSIWNESGGQQNSEGWFKLPLSPSRKSIEELKSHKRALYRRRYAQMDEIALKIATSVKNIALKKVL</sequence>
<keyword evidence="1" id="KW-0472">Membrane</keyword>
<proteinExistence type="predicted"/>
<dbReference type="EMBL" id="SLWA01000003">
    <property type="protein sequence ID" value="TCN58923.1"/>
    <property type="molecule type" value="Genomic_DNA"/>
</dbReference>
<dbReference type="Pfam" id="PF04393">
    <property type="entry name" value="DUF535"/>
    <property type="match status" value="1"/>
</dbReference>
<dbReference type="Proteomes" id="UP000298340">
    <property type="component" value="Unassembled WGS sequence"/>
</dbReference>
<dbReference type="GO" id="GO:0006974">
    <property type="term" value="P:DNA damage response"/>
    <property type="evidence" value="ECO:0007669"/>
    <property type="project" value="TreeGrafter"/>
</dbReference>
<dbReference type="OrthoDB" id="1238765at2"/>
<evidence type="ECO:0000313" key="2">
    <source>
        <dbReference type="EMBL" id="TCN58923.1"/>
    </source>
</evidence>
<reference evidence="2 4" key="1">
    <citation type="journal article" date="2015" name="Stand. Genomic Sci.">
        <title>Genomic Encyclopedia of Bacterial and Archaeal Type Strains, Phase III: the genomes of soil and plant-associated and newly described type strains.</title>
        <authorList>
            <person name="Whitman W.B."/>
            <person name="Woyke T."/>
            <person name="Klenk H.P."/>
            <person name="Zhou Y."/>
            <person name="Lilburn T.G."/>
            <person name="Beck B.J."/>
            <person name="De Vos P."/>
            <person name="Vandamme P."/>
            <person name="Eisen J.A."/>
            <person name="Garrity G."/>
            <person name="Hugenholtz P."/>
            <person name="Kyrpides N.C."/>
        </authorList>
    </citation>
    <scope>NUCLEOTIDE SEQUENCE [LARGE SCALE GENOMIC DNA]</scope>
    <source>
        <strain evidence="2 4">P5626</strain>
    </source>
</reference>
<keyword evidence="4" id="KW-1185">Reference proteome</keyword>
<dbReference type="RefSeq" id="WP_132035121.1">
    <property type="nucleotide sequence ID" value="NZ_QWDN01000003.1"/>
</dbReference>
<dbReference type="PANTHER" id="PTHR38785">
    <property type="entry name" value="HOMOLOG OF VIRK"/>
    <property type="match status" value="1"/>
</dbReference>
<keyword evidence="1" id="KW-1133">Transmembrane helix</keyword>
<dbReference type="EMBL" id="QWDN01000003">
    <property type="protein sequence ID" value="TEB44328.1"/>
    <property type="molecule type" value="Genomic_DNA"/>
</dbReference>
<dbReference type="InterPro" id="IPR007488">
    <property type="entry name" value="DUF535"/>
</dbReference>
<organism evidence="3 5">
    <name type="scientific">Flavobacterium circumlabens</name>
    <dbReference type="NCBI Taxonomy" id="2133765"/>
    <lineage>
        <taxon>Bacteria</taxon>
        <taxon>Pseudomonadati</taxon>
        <taxon>Bacteroidota</taxon>
        <taxon>Flavobacteriia</taxon>
        <taxon>Flavobacteriales</taxon>
        <taxon>Flavobacteriaceae</taxon>
        <taxon>Flavobacterium</taxon>
    </lineage>
</organism>
<evidence type="ECO:0000313" key="4">
    <source>
        <dbReference type="Proteomes" id="UP000295270"/>
    </source>
</evidence>
<accession>A0A4Y7UEF9</accession>
<comment type="caution">
    <text evidence="3">The sequence shown here is derived from an EMBL/GenBank/DDBJ whole genome shotgun (WGS) entry which is preliminary data.</text>
</comment>
<dbReference type="Proteomes" id="UP000295270">
    <property type="component" value="Unassembled WGS sequence"/>
</dbReference>
<dbReference type="AlphaFoldDB" id="A0A4Y7UEF9"/>
<reference evidence="3 5" key="2">
    <citation type="journal article" date="2018" name="Syst. Appl. Microbiol.">
        <title>Flavobacterium circumlabens sp. nov. and Flavobacterium cupreum sp. nov., two psychrotrophic species isolated from Antarctic environmental samples.</title>
        <authorList>
            <person name="Kralova S."/>
            <person name="Busse H.J."/>
            <person name="Svec P."/>
            <person name="Maslanova I."/>
            <person name="Stankova E."/>
            <person name="Bartak M."/>
            <person name="Sedlacek I."/>
        </authorList>
    </citation>
    <scope>NUCLEOTIDE SEQUENCE [LARGE SCALE GENOMIC DNA]</scope>
    <source>
        <strain evidence="3 5">CCM 8828</strain>
    </source>
</reference>
<evidence type="ECO:0000313" key="3">
    <source>
        <dbReference type="EMBL" id="TEB44328.1"/>
    </source>
</evidence>
<name>A0A4Y7UEF9_9FLAO</name>
<reference evidence="2" key="3">
    <citation type="submission" date="2019-03" db="EMBL/GenBank/DDBJ databases">
        <authorList>
            <person name="Whitman W."/>
            <person name="Huntemann M."/>
            <person name="Clum A."/>
            <person name="Pillay M."/>
            <person name="Palaniappan K."/>
            <person name="Varghese N."/>
            <person name="Mikhailova N."/>
            <person name="Stamatis D."/>
            <person name="Reddy T."/>
            <person name="Daum C."/>
            <person name="Shapiro N."/>
            <person name="Ivanova N."/>
            <person name="Kyrpides N."/>
            <person name="Woyke T."/>
        </authorList>
    </citation>
    <scope>NUCLEOTIDE SEQUENCE</scope>
    <source>
        <strain evidence="2">P5626</strain>
    </source>
</reference>
<gene>
    <name evidence="3" type="ORF">D0809_11270</name>
    <name evidence="2" type="ORF">EV142_103370</name>
</gene>
<feature type="transmembrane region" description="Helical" evidence="1">
    <location>
        <begin position="20"/>
        <end position="45"/>
    </location>
</feature>
<dbReference type="PANTHER" id="PTHR38785:SF1">
    <property type="entry name" value="HOMOLOG OF VIRK"/>
    <property type="match status" value="1"/>
</dbReference>
<evidence type="ECO:0000313" key="5">
    <source>
        <dbReference type="Proteomes" id="UP000298340"/>
    </source>
</evidence>